<dbReference type="SUPFAM" id="SSF143120">
    <property type="entry name" value="YefM-like"/>
    <property type="match status" value="1"/>
</dbReference>
<proteinExistence type="inferred from homology"/>
<protein>
    <submittedName>
        <fullName evidence="2">Antitoxin StbD</fullName>
    </submittedName>
</protein>
<comment type="similarity">
    <text evidence="1">Belongs to the phD/YefM antitoxin family.</text>
</comment>
<name>A0A7W7KGP1_PSENT</name>
<dbReference type="InterPro" id="IPR036165">
    <property type="entry name" value="YefM-like_sf"/>
</dbReference>
<dbReference type="AlphaFoldDB" id="A0A7W7KGP1"/>
<sequence>MPHSMLADVTASITELKKDPMGTVAAGMGHAVAILNRNEPVFYAVPAEEYERMLDLLDDLQLGRIAEQRKDEPTVEVTLDELRHL</sequence>
<accession>A0A7W7KGP1</accession>
<dbReference type="PROSITE" id="PS00626">
    <property type="entry name" value="RCC1_2"/>
    <property type="match status" value="1"/>
</dbReference>
<evidence type="ECO:0000313" key="3">
    <source>
        <dbReference type="Proteomes" id="UP000566995"/>
    </source>
</evidence>
<dbReference type="EMBL" id="JACHLI010000004">
    <property type="protein sequence ID" value="MBB4862527.1"/>
    <property type="molecule type" value="Genomic_DNA"/>
</dbReference>
<dbReference type="Proteomes" id="UP000566995">
    <property type="component" value="Unassembled WGS sequence"/>
</dbReference>
<comment type="caution">
    <text evidence="2">The sequence shown here is derived from an EMBL/GenBank/DDBJ whole genome shotgun (WGS) entry which is preliminary data.</text>
</comment>
<dbReference type="RefSeq" id="WP_184587073.1">
    <property type="nucleotide sequence ID" value="NZ_JACHLI010000004.1"/>
</dbReference>
<evidence type="ECO:0000256" key="1">
    <source>
        <dbReference type="ARBA" id="ARBA00009981"/>
    </source>
</evidence>
<gene>
    <name evidence="2" type="ORF">HNP46_001371</name>
</gene>
<evidence type="ECO:0000313" key="2">
    <source>
        <dbReference type="EMBL" id="MBB4862527.1"/>
    </source>
</evidence>
<dbReference type="InterPro" id="IPR000408">
    <property type="entry name" value="Reg_chr_condens"/>
</dbReference>
<organism evidence="2 3">
    <name type="scientific">Pseudomonas nitroreducens</name>
    <dbReference type="NCBI Taxonomy" id="46680"/>
    <lineage>
        <taxon>Bacteria</taxon>
        <taxon>Pseudomonadati</taxon>
        <taxon>Pseudomonadota</taxon>
        <taxon>Gammaproteobacteria</taxon>
        <taxon>Pseudomonadales</taxon>
        <taxon>Pseudomonadaceae</taxon>
        <taxon>Pseudomonas</taxon>
    </lineage>
</organism>
<reference evidence="2 3" key="1">
    <citation type="submission" date="2020-08" db="EMBL/GenBank/DDBJ databases">
        <title>Functional genomics of gut bacteria from endangered species of beetles.</title>
        <authorList>
            <person name="Carlos-Shanley C."/>
        </authorList>
    </citation>
    <scope>NUCLEOTIDE SEQUENCE [LARGE SCALE GENOMIC DNA]</scope>
    <source>
        <strain evidence="2 3">S00179</strain>
    </source>
</reference>